<keyword evidence="3" id="KW-1185">Reference proteome</keyword>
<name>A0ABQ8JZ30_9APHY</name>
<evidence type="ECO:0000313" key="3">
    <source>
        <dbReference type="Proteomes" id="UP000814176"/>
    </source>
</evidence>
<gene>
    <name evidence="2" type="ORF">C8Q71DRAFT_911775</name>
</gene>
<protein>
    <submittedName>
        <fullName evidence="2">Uncharacterized protein</fullName>
    </submittedName>
</protein>
<feature type="region of interest" description="Disordered" evidence="1">
    <location>
        <begin position="91"/>
        <end position="111"/>
    </location>
</feature>
<dbReference type="EMBL" id="JADCUA010000037">
    <property type="protein sequence ID" value="KAH9829536.1"/>
    <property type="molecule type" value="Genomic_DNA"/>
</dbReference>
<dbReference type="RefSeq" id="XP_047772992.1">
    <property type="nucleotide sequence ID" value="XM_047929147.1"/>
</dbReference>
<proteinExistence type="predicted"/>
<evidence type="ECO:0000313" key="2">
    <source>
        <dbReference type="EMBL" id="KAH9829536.1"/>
    </source>
</evidence>
<dbReference type="GeneID" id="72009879"/>
<reference evidence="2 3" key="1">
    <citation type="journal article" date="2021" name="Environ. Microbiol.">
        <title>Gene family expansions and transcriptome signatures uncover fungal adaptations to wood decay.</title>
        <authorList>
            <person name="Hage H."/>
            <person name="Miyauchi S."/>
            <person name="Viragh M."/>
            <person name="Drula E."/>
            <person name="Min B."/>
            <person name="Chaduli D."/>
            <person name="Navarro D."/>
            <person name="Favel A."/>
            <person name="Norest M."/>
            <person name="Lesage-Meessen L."/>
            <person name="Balint B."/>
            <person name="Merenyi Z."/>
            <person name="de Eugenio L."/>
            <person name="Morin E."/>
            <person name="Martinez A.T."/>
            <person name="Baldrian P."/>
            <person name="Stursova M."/>
            <person name="Martinez M.J."/>
            <person name="Novotny C."/>
            <person name="Magnuson J.K."/>
            <person name="Spatafora J.W."/>
            <person name="Maurice S."/>
            <person name="Pangilinan J."/>
            <person name="Andreopoulos W."/>
            <person name="LaButti K."/>
            <person name="Hundley H."/>
            <person name="Na H."/>
            <person name="Kuo A."/>
            <person name="Barry K."/>
            <person name="Lipzen A."/>
            <person name="Henrissat B."/>
            <person name="Riley R."/>
            <person name="Ahrendt S."/>
            <person name="Nagy L.G."/>
            <person name="Grigoriev I.V."/>
            <person name="Martin F."/>
            <person name="Rosso M.N."/>
        </authorList>
    </citation>
    <scope>NUCLEOTIDE SEQUENCE [LARGE SCALE GENOMIC DNA]</scope>
    <source>
        <strain evidence="2 3">CIRM-BRFM 1785</strain>
    </source>
</reference>
<comment type="caution">
    <text evidence="2">The sequence shown here is derived from an EMBL/GenBank/DDBJ whole genome shotgun (WGS) entry which is preliminary data.</text>
</comment>
<accession>A0ABQ8JZ30</accession>
<feature type="region of interest" description="Disordered" evidence="1">
    <location>
        <begin position="246"/>
        <end position="285"/>
    </location>
</feature>
<dbReference type="Proteomes" id="UP000814176">
    <property type="component" value="Unassembled WGS sequence"/>
</dbReference>
<sequence length="285" mass="31353">MSASQGLDNPLSNEVVRTLASELQRLRSQVTELESERLELNARARSAEARIQKQCDDMKLRFDARIAGLTKENAQLQQDLDVAQKAAAASKKSLQKNMRANSKKAKRDLDERSRQIMAQRLEHNSVVEKLKKQVSELTGALARKQVRVDSEIDHDTVRIPTARASKTTSAQVSAAVTRKGASLSSPSGGMTLTQAKEVKEEQNEVRLHTDHTAGSLAASGLTARTRVPVRLANTLATSDTLGCRIRQVSSNHLSHKRASDDDQGGSRKTRKQMLVNPFTLSRHSS</sequence>
<evidence type="ECO:0000256" key="1">
    <source>
        <dbReference type="SAM" id="MobiDB-lite"/>
    </source>
</evidence>
<organism evidence="2 3">
    <name type="scientific">Rhodofomes roseus</name>
    <dbReference type="NCBI Taxonomy" id="34475"/>
    <lineage>
        <taxon>Eukaryota</taxon>
        <taxon>Fungi</taxon>
        <taxon>Dikarya</taxon>
        <taxon>Basidiomycota</taxon>
        <taxon>Agaricomycotina</taxon>
        <taxon>Agaricomycetes</taxon>
        <taxon>Polyporales</taxon>
        <taxon>Rhodofomes</taxon>
    </lineage>
</organism>